<dbReference type="PANTHER" id="PTHR24202:SF4">
    <property type="entry name" value="E3 UBIQUITIN-PROTEIN LIGASE MIB2-RELATED"/>
    <property type="match status" value="1"/>
</dbReference>
<dbReference type="Gene3D" id="3.30.60.90">
    <property type="match status" value="1"/>
</dbReference>
<dbReference type="EC" id="2.3.2.27" evidence="7"/>
<dbReference type="Pfam" id="PF00569">
    <property type="entry name" value="ZZ"/>
    <property type="match status" value="1"/>
</dbReference>
<keyword evidence="2 4" id="KW-0863">Zinc-finger</keyword>
<dbReference type="PROSITE" id="PS50135">
    <property type="entry name" value="ZF_ZZ_2"/>
    <property type="match status" value="1"/>
</dbReference>
<dbReference type="InterPro" id="IPR037252">
    <property type="entry name" value="Mib_Herc2_sf"/>
</dbReference>
<dbReference type="GO" id="GO:0005737">
    <property type="term" value="C:cytoplasm"/>
    <property type="evidence" value="ECO:0007669"/>
    <property type="project" value="TreeGrafter"/>
</dbReference>
<gene>
    <name evidence="7" type="ORF">MCOR_3721</name>
</gene>
<evidence type="ECO:0000256" key="4">
    <source>
        <dbReference type="PROSITE-ProRule" id="PRU00228"/>
    </source>
</evidence>
<evidence type="ECO:0000256" key="2">
    <source>
        <dbReference type="ARBA" id="ARBA00022771"/>
    </source>
</evidence>
<feature type="region of interest" description="Disordered" evidence="5">
    <location>
        <begin position="32"/>
        <end position="76"/>
    </location>
</feature>
<evidence type="ECO:0000313" key="7">
    <source>
        <dbReference type="EMBL" id="CAC5361693.1"/>
    </source>
</evidence>
<dbReference type="SUPFAM" id="SSF159034">
    <property type="entry name" value="Mib/herc2 domain-like"/>
    <property type="match status" value="1"/>
</dbReference>
<dbReference type="SUPFAM" id="SSF57850">
    <property type="entry name" value="RING/U-box"/>
    <property type="match status" value="1"/>
</dbReference>
<keyword evidence="7" id="KW-0012">Acyltransferase</keyword>
<dbReference type="PROSITE" id="PS01357">
    <property type="entry name" value="ZF_ZZ_1"/>
    <property type="match status" value="1"/>
</dbReference>
<evidence type="ECO:0000256" key="5">
    <source>
        <dbReference type="SAM" id="MobiDB-lite"/>
    </source>
</evidence>
<dbReference type="UniPathway" id="UPA00143"/>
<dbReference type="EMBL" id="CACVKT020000676">
    <property type="protein sequence ID" value="CAC5361693.1"/>
    <property type="molecule type" value="Genomic_DNA"/>
</dbReference>
<evidence type="ECO:0000313" key="8">
    <source>
        <dbReference type="Proteomes" id="UP000507470"/>
    </source>
</evidence>
<protein>
    <submittedName>
        <fullName evidence="7">MIB</fullName>
        <ecNumber evidence="7">2.3.2.27</ecNumber>
    </submittedName>
</protein>
<name>A0A6J8A638_MYTCO</name>
<dbReference type="AlphaFoldDB" id="A0A6J8A638"/>
<dbReference type="InterPro" id="IPR000433">
    <property type="entry name" value="Znf_ZZ"/>
</dbReference>
<evidence type="ECO:0000256" key="1">
    <source>
        <dbReference type="ARBA" id="ARBA00022723"/>
    </source>
</evidence>
<sequence length="288" mass="33614">MKVLKYSINTGKQQMIEGDIQKSRFHIPRLRQKQGARTTSRYASHSGVSKLTTPRLMSNLRQTWSSNDSGRSGRPREMTLRQDRRIRFTHLRDRFLPPTITVRQTPGRYNLRISTQTVRNRLREAGVKHTHVQCDGCDMYPLRGIRWKCMICGDYDLCTDCYMNNEHDLSHIFKRKLSTDSKGEQMPPRENQEFTYALGIQPNAIVHLYSDTKHKGRVERFIENTIETYRSDAKVNWNDNLKGSYRVGRNGKCDLKFTEAAKGPMYYEDHLPIATFEVMDSINSDHHP</sequence>
<keyword evidence="1" id="KW-0479">Metal-binding</keyword>
<evidence type="ECO:0000259" key="6">
    <source>
        <dbReference type="PROSITE" id="PS50135"/>
    </source>
</evidence>
<evidence type="ECO:0000256" key="3">
    <source>
        <dbReference type="ARBA" id="ARBA00022833"/>
    </source>
</evidence>
<dbReference type="GO" id="GO:0016567">
    <property type="term" value="P:protein ubiquitination"/>
    <property type="evidence" value="ECO:0007669"/>
    <property type="project" value="UniProtKB-UniPathway"/>
</dbReference>
<accession>A0A6J8A638</accession>
<dbReference type="GO" id="GO:0061630">
    <property type="term" value="F:ubiquitin protein ligase activity"/>
    <property type="evidence" value="ECO:0007669"/>
    <property type="project" value="UniProtKB-EC"/>
</dbReference>
<organism evidence="7 8">
    <name type="scientific">Mytilus coruscus</name>
    <name type="common">Sea mussel</name>
    <dbReference type="NCBI Taxonomy" id="42192"/>
    <lineage>
        <taxon>Eukaryota</taxon>
        <taxon>Metazoa</taxon>
        <taxon>Spiralia</taxon>
        <taxon>Lophotrochozoa</taxon>
        <taxon>Mollusca</taxon>
        <taxon>Bivalvia</taxon>
        <taxon>Autobranchia</taxon>
        <taxon>Pteriomorphia</taxon>
        <taxon>Mytilida</taxon>
        <taxon>Mytiloidea</taxon>
        <taxon>Mytilidae</taxon>
        <taxon>Mytilinae</taxon>
        <taxon>Mytilus</taxon>
    </lineage>
</organism>
<proteinExistence type="predicted"/>
<keyword evidence="8" id="KW-1185">Reference proteome</keyword>
<feature type="compositionally biased region" description="Polar residues" evidence="5">
    <location>
        <begin position="35"/>
        <end position="70"/>
    </location>
</feature>
<dbReference type="PANTHER" id="PTHR24202">
    <property type="entry name" value="E3 UBIQUITIN-PROTEIN LIGASE MIB2"/>
    <property type="match status" value="1"/>
</dbReference>
<dbReference type="SMART" id="SM00291">
    <property type="entry name" value="ZnF_ZZ"/>
    <property type="match status" value="1"/>
</dbReference>
<keyword evidence="3" id="KW-0862">Zinc</keyword>
<dbReference type="Proteomes" id="UP000507470">
    <property type="component" value="Unassembled WGS sequence"/>
</dbReference>
<dbReference type="GO" id="GO:0008270">
    <property type="term" value="F:zinc ion binding"/>
    <property type="evidence" value="ECO:0007669"/>
    <property type="project" value="UniProtKB-KW"/>
</dbReference>
<dbReference type="InterPro" id="IPR043145">
    <property type="entry name" value="Znf_ZZ_sf"/>
</dbReference>
<feature type="domain" description="ZZ-type" evidence="6">
    <location>
        <begin position="129"/>
        <end position="181"/>
    </location>
</feature>
<dbReference type="FunFam" id="3.30.60.90:FF:000004">
    <property type="entry name" value="Putative E3 ubiquitin-protein ligase MIB2"/>
    <property type="match status" value="1"/>
</dbReference>
<dbReference type="OrthoDB" id="6246393at2759"/>
<reference evidence="7 8" key="1">
    <citation type="submission" date="2020-06" db="EMBL/GenBank/DDBJ databases">
        <authorList>
            <person name="Li R."/>
            <person name="Bekaert M."/>
        </authorList>
    </citation>
    <scope>NUCLEOTIDE SEQUENCE [LARGE SCALE GENOMIC DNA]</scope>
    <source>
        <strain evidence="8">wild</strain>
    </source>
</reference>
<keyword evidence="7" id="KW-0808">Transferase</keyword>